<dbReference type="EMBL" id="BART01020244">
    <property type="protein sequence ID" value="GAH01853.1"/>
    <property type="molecule type" value="Genomic_DNA"/>
</dbReference>
<accession>X1DZL2</accession>
<dbReference type="AlphaFoldDB" id="X1DZL2"/>
<comment type="caution">
    <text evidence="2">The sequence shown here is derived from an EMBL/GenBank/DDBJ whole genome shotgun (WGS) entry which is preliminary data.</text>
</comment>
<name>X1DZL2_9ZZZZ</name>
<sequence>MVSDTGLIVVSLISLAGMVLLFTLNNSTWFKKENFKIKKKNTMDVNRLNLKKLEKELGITGAVEKPYQEPQTPLETGANLLNVAKNLSSDQLKALADKFLGEEDYDEKEP</sequence>
<organism evidence="2">
    <name type="scientific">marine sediment metagenome</name>
    <dbReference type="NCBI Taxonomy" id="412755"/>
    <lineage>
        <taxon>unclassified sequences</taxon>
        <taxon>metagenomes</taxon>
        <taxon>ecological metagenomes</taxon>
    </lineage>
</organism>
<keyword evidence="1" id="KW-1133">Transmembrane helix</keyword>
<feature type="non-terminal residue" evidence="2">
    <location>
        <position position="110"/>
    </location>
</feature>
<proteinExistence type="predicted"/>
<evidence type="ECO:0000256" key="1">
    <source>
        <dbReference type="SAM" id="Phobius"/>
    </source>
</evidence>
<reference evidence="2" key="1">
    <citation type="journal article" date="2014" name="Front. Microbiol.">
        <title>High frequency of phylogenetically diverse reductive dehalogenase-homologous genes in deep subseafloor sedimentary metagenomes.</title>
        <authorList>
            <person name="Kawai M."/>
            <person name="Futagami T."/>
            <person name="Toyoda A."/>
            <person name="Takaki Y."/>
            <person name="Nishi S."/>
            <person name="Hori S."/>
            <person name="Arai W."/>
            <person name="Tsubouchi T."/>
            <person name="Morono Y."/>
            <person name="Uchiyama I."/>
            <person name="Ito T."/>
            <person name="Fujiyama A."/>
            <person name="Inagaki F."/>
            <person name="Takami H."/>
        </authorList>
    </citation>
    <scope>NUCLEOTIDE SEQUENCE</scope>
    <source>
        <strain evidence="2">Expedition CK06-06</strain>
    </source>
</reference>
<keyword evidence="1" id="KW-0812">Transmembrane</keyword>
<protein>
    <submittedName>
        <fullName evidence="2">Uncharacterized protein</fullName>
    </submittedName>
</protein>
<gene>
    <name evidence="2" type="ORF">S01H4_37645</name>
</gene>
<evidence type="ECO:0000313" key="2">
    <source>
        <dbReference type="EMBL" id="GAH01853.1"/>
    </source>
</evidence>
<feature type="transmembrane region" description="Helical" evidence="1">
    <location>
        <begin position="6"/>
        <end position="30"/>
    </location>
</feature>
<keyword evidence="1" id="KW-0472">Membrane</keyword>